<sequence>MEVHTTCARLADHGTFSHGAAPKLSAYRQLSNPLHTFAAAPPSSKRPRTLQTPCRGGLTTVYVPKEKDEKKSVRLWMSPQDSQHLVKQLLEHDTSNALADHFDSKRADKGLWCTVADSERMRRVGIKGCKGLLLKRRSVENNWWVWIPSLGVFSLEEADFTGANPTGLADGSGWTQEQAVLVLAGAPSHQARQQHIETVAAWWEQDAYETVRQWGHVRATPMTVDQDVAGMTGCVLSRHNDKGDGRGGWRTIQLPTHGIVTVQPSEFVEEEGILPPMLRPWWAVVRPTEYAVDRGIAGGLALIFARSVGSRGKLERAIWWAWLPGRGFRKLTNGEVSQGCQDVVRLGSPDHLPISASHAFHH</sequence>
<organism evidence="1 2">
    <name type="scientific">Klebsormidium nitens</name>
    <name type="common">Green alga</name>
    <name type="synonym">Ulothrix nitens</name>
    <dbReference type="NCBI Taxonomy" id="105231"/>
    <lineage>
        <taxon>Eukaryota</taxon>
        <taxon>Viridiplantae</taxon>
        <taxon>Streptophyta</taxon>
        <taxon>Klebsormidiophyceae</taxon>
        <taxon>Klebsormidiales</taxon>
        <taxon>Klebsormidiaceae</taxon>
        <taxon>Klebsormidium</taxon>
    </lineage>
</organism>
<gene>
    <name evidence="1" type="ORF">KFL_003930110</name>
</gene>
<keyword evidence="2" id="KW-1185">Reference proteome</keyword>
<evidence type="ECO:0000313" key="2">
    <source>
        <dbReference type="Proteomes" id="UP000054558"/>
    </source>
</evidence>
<dbReference type="EMBL" id="DF237342">
    <property type="protein sequence ID" value="GAQ88007.1"/>
    <property type="molecule type" value="Genomic_DNA"/>
</dbReference>
<dbReference type="AlphaFoldDB" id="A0A0U9HSC3"/>
<dbReference type="Proteomes" id="UP000054558">
    <property type="component" value="Unassembled WGS sequence"/>
</dbReference>
<proteinExistence type="predicted"/>
<protein>
    <submittedName>
        <fullName evidence="1">Uncharacterized protein</fullName>
    </submittedName>
</protein>
<evidence type="ECO:0000313" key="1">
    <source>
        <dbReference type="EMBL" id="GAQ88007.1"/>
    </source>
</evidence>
<accession>A0A0U9HSC3</accession>
<reference evidence="1 2" key="1">
    <citation type="journal article" date="2014" name="Nat. Commun.">
        <title>Klebsormidium flaccidum genome reveals primary factors for plant terrestrial adaptation.</title>
        <authorList>
            <person name="Hori K."/>
            <person name="Maruyama F."/>
            <person name="Fujisawa T."/>
            <person name="Togashi T."/>
            <person name="Yamamoto N."/>
            <person name="Seo M."/>
            <person name="Sato S."/>
            <person name="Yamada T."/>
            <person name="Mori H."/>
            <person name="Tajima N."/>
            <person name="Moriyama T."/>
            <person name="Ikeuchi M."/>
            <person name="Watanabe M."/>
            <person name="Wada H."/>
            <person name="Kobayashi K."/>
            <person name="Saito M."/>
            <person name="Masuda T."/>
            <person name="Sasaki-Sekimoto Y."/>
            <person name="Mashiguchi K."/>
            <person name="Awai K."/>
            <person name="Shimojima M."/>
            <person name="Masuda S."/>
            <person name="Iwai M."/>
            <person name="Nobusawa T."/>
            <person name="Narise T."/>
            <person name="Kondo S."/>
            <person name="Saito H."/>
            <person name="Sato R."/>
            <person name="Murakawa M."/>
            <person name="Ihara Y."/>
            <person name="Oshima-Yamada Y."/>
            <person name="Ohtaka K."/>
            <person name="Satoh M."/>
            <person name="Sonobe K."/>
            <person name="Ishii M."/>
            <person name="Ohtani R."/>
            <person name="Kanamori-Sato M."/>
            <person name="Honoki R."/>
            <person name="Miyazaki D."/>
            <person name="Mochizuki H."/>
            <person name="Umetsu J."/>
            <person name="Higashi K."/>
            <person name="Shibata D."/>
            <person name="Kamiya Y."/>
            <person name="Sato N."/>
            <person name="Nakamura Y."/>
            <person name="Tabata S."/>
            <person name="Ida S."/>
            <person name="Kurokawa K."/>
            <person name="Ohta H."/>
        </authorList>
    </citation>
    <scope>NUCLEOTIDE SEQUENCE [LARGE SCALE GENOMIC DNA]</scope>
    <source>
        <strain evidence="1 2">NIES-2285</strain>
    </source>
</reference>
<name>A0A0U9HSC3_KLENI</name>